<reference evidence="1" key="1">
    <citation type="submission" date="2010-04" db="EMBL/GenBank/DDBJ databases">
        <authorList>
            <person name="Reid K.E."/>
            <person name="Liao N."/>
            <person name="Chan S."/>
            <person name="Docking R."/>
            <person name="Taylor G."/>
            <person name="Moore R."/>
            <person name="Mayo M."/>
            <person name="Munro S."/>
            <person name="King J."/>
            <person name="Yanchuk A."/>
            <person name="Holt R."/>
            <person name="Jones S."/>
            <person name="Marra M."/>
            <person name="Ritland C.E."/>
            <person name="Ritland K."/>
            <person name="Bohlmann J."/>
        </authorList>
    </citation>
    <scope>NUCLEOTIDE SEQUENCE</scope>
    <source>
        <tissue evidence="1">Bud</tissue>
    </source>
</reference>
<proteinExistence type="evidence at transcript level"/>
<organism evidence="1">
    <name type="scientific">Picea sitchensis</name>
    <name type="common">Sitka spruce</name>
    <name type="synonym">Pinus sitchensis</name>
    <dbReference type="NCBI Taxonomy" id="3332"/>
    <lineage>
        <taxon>Eukaryota</taxon>
        <taxon>Viridiplantae</taxon>
        <taxon>Streptophyta</taxon>
        <taxon>Embryophyta</taxon>
        <taxon>Tracheophyta</taxon>
        <taxon>Spermatophyta</taxon>
        <taxon>Pinopsida</taxon>
        <taxon>Pinidae</taxon>
        <taxon>Conifers I</taxon>
        <taxon>Pinales</taxon>
        <taxon>Pinaceae</taxon>
        <taxon>Picea</taxon>
    </lineage>
</organism>
<protein>
    <submittedName>
        <fullName evidence="1">Uncharacterized protein</fullName>
    </submittedName>
</protein>
<name>D5ADN8_PICSI</name>
<accession>D5ADN8</accession>
<evidence type="ECO:0000313" key="1">
    <source>
        <dbReference type="EMBL" id="ADE77657.1"/>
    </source>
</evidence>
<dbReference type="AlphaFoldDB" id="D5ADN8"/>
<sequence>MPGSAVPFEAAAAAAASIQGSTTAATSKPGAFAKTATPAVFVVCEVLWLRSVGSIKPILEMKRIPSGNACCSNGYSRLCIKALTLALVLYRKLMLALWPCPSYKYFPSVPYRPGTINGLFLDFVYLMTIMQYISR</sequence>
<dbReference type="EMBL" id="BT124407">
    <property type="protein sequence ID" value="ADE77657.1"/>
    <property type="molecule type" value="mRNA"/>
</dbReference>
<dbReference type="OMA" id="TIMQYIS"/>